<name>A0ABS2XER7_POLSP</name>
<keyword evidence="1" id="KW-0812">Transmembrane</keyword>
<organism evidence="2 3">
    <name type="scientific">Polyodon spathula</name>
    <name type="common">North American paddlefish</name>
    <name type="synonym">Squalus spathula</name>
    <dbReference type="NCBI Taxonomy" id="7913"/>
    <lineage>
        <taxon>Eukaryota</taxon>
        <taxon>Metazoa</taxon>
        <taxon>Chordata</taxon>
        <taxon>Craniata</taxon>
        <taxon>Vertebrata</taxon>
        <taxon>Euteleostomi</taxon>
        <taxon>Actinopterygii</taxon>
        <taxon>Chondrostei</taxon>
        <taxon>Acipenseriformes</taxon>
        <taxon>Polyodontidae</taxon>
        <taxon>Polyodon</taxon>
    </lineage>
</organism>
<feature type="non-terminal residue" evidence="2">
    <location>
        <position position="298"/>
    </location>
</feature>
<feature type="non-terminal residue" evidence="2">
    <location>
        <position position="1"/>
    </location>
</feature>
<feature type="transmembrane region" description="Helical" evidence="1">
    <location>
        <begin position="267"/>
        <end position="288"/>
    </location>
</feature>
<comment type="caution">
    <text evidence="2">The sequence shown here is derived from an EMBL/GenBank/DDBJ whole genome shotgun (WGS) entry which is preliminary data.</text>
</comment>
<reference evidence="2" key="1">
    <citation type="journal article" date="2021" name="Cell">
        <title>Tracing the genetic footprints of vertebrate landing in non-teleost ray-finned fishes.</title>
        <authorList>
            <person name="Bi X."/>
            <person name="Wang K."/>
            <person name="Yang L."/>
            <person name="Pan H."/>
            <person name="Jiang H."/>
            <person name="Wei Q."/>
            <person name="Fang M."/>
            <person name="Yu H."/>
            <person name="Zhu C."/>
            <person name="Cai Y."/>
            <person name="He Y."/>
            <person name="Gan X."/>
            <person name="Zeng H."/>
            <person name="Yu D."/>
            <person name="Zhu Y."/>
            <person name="Jiang H."/>
            <person name="Qiu Q."/>
            <person name="Yang H."/>
            <person name="Zhang Y.E."/>
            <person name="Wang W."/>
            <person name="Zhu M."/>
            <person name="He S."/>
            <person name="Zhang G."/>
        </authorList>
    </citation>
    <scope>NUCLEOTIDE SEQUENCE</scope>
    <source>
        <strain evidence="2">Pddl_001</strain>
    </source>
</reference>
<keyword evidence="1" id="KW-1133">Transmembrane helix</keyword>
<dbReference type="Proteomes" id="UP001166093">
    <property type="component" value="Unassembled WGS sequence"/>
</dbReference>
<accession>A0ABS2XER7</accession>
<evidence type="ECO:0000256" key="1">
    <source>
        <dbReference type="SAM" id="Phobius"/>
    </source>
</evidence>
<sequence length="298" mass="33736">VMQQFHLNRRTITDICQLLQDDLEGDLQRAHCLPVALRGPAALAVYATVGYSAGISQLAVSCVVRDVTSALVKRAREFIHFTVSHELQQNTKQAFLGSFVKDGFSGVLGAIDCTHVQLHAPTQNRHLYINHKGTYSVNMQVVCDLLPNRGTFKCAHTVTEETFAILEMQFRCLDVSGGTLQYTPQKVSNIILAGYVLHNIALRNGCDVERTEERLKGLREQMLNLKPQWWRLEMLQAPGRSDLLITFLLNFIVLLERVGHPHHLGCWTFLISLRFCFLCSFFWLLNALRSLSQTHKCS</sequence>
<keyword evidence="3" id="KW-1185">Reference proteome</keyword>
<protein>
    <submittedName>
        <fullName evidence="2">HARB1 nuclease</fullName>
    </submittedName>
</protein>
<evidence type="ECO:0000313" key="2">
    <source>
        <dbReference type="EMBL" id="MBN3272712.1"/>
    </source>
</evidence>
<keyword evidence="1" id="KW-0472">Membrane</keyword>
<evidence type="ECO:0000313" key="3">
    <source>
        <dbReference type="Proteomes" id="UP001166093"/>
    </source>
</evidence>
<proteinExistence type="predicted"/>
<dbReference type="EMBL" id="JAAWVQ010023337">
    <property type="protein sequence ID" value="MBN3272712.1"/>
    <property type="molecule type" value="Genomic_DNA"/>
</dbReference>
<gene>
    <name evidence="2" type="primary">Harbi1_4</name>
    <name evidence="2" type="ORF">GTO93_0005949</name>
</gene>